<dbReference type="InterPro" id="IPR011021">
    <property type="entry name" value="Arrestin-like_N"/>
</dbReference>
<dbReference type="InterPro" id="IPR000698">
    <property type="entry name" value="Arrestin"/>
</dbReference>
<reference evidence="3" key="1">
    <citation type="submission" date="2019-05" db="EMBL/GenBank/DDBJ databases">
        <title>Annotation for the trematode Fasciolopsis buski.</title>
        <authorList>
            <person name="Choi Y.-J."/>
        </authorList>
    </citation>
    <scope>NUCLEOTIDE SEQUENCE</scope>
    <source>
        <strain evidence="3">HT</strain>
        <tissue evidence="3">Whole worm</tissue>
    </source>
</reference>
<organism evidence="3 4">
    <name type="scientific">Fasciolopsis buskii</name>
    <dbReference type="NCBI Taxonomy" id="27845"/>
    <lineage>
        <taxon>Eukaryota</taxon>
        <taxon>Metazoa</taxon>
        <taxon>Spiralia</taxon>
        <taxon>Lophotrochozoa</taxon>
        <taxon>Platyhelminthes</taxon>
        <taxon>Trematoda</taxon>
        <taxon>Digenea</taxon>
        <taxon>Plagiorchiida</taxon>
        <taxon>Echinostomata</taxon>
        <taxon>Echinostomatoidea</taxon>
        <taxon>Fasciolidae</taxon>
        <taxon>Fasciolopsis</taxon>
    </lineage>
</organism>
<name>A0A8E0RVN7_9TREM</name>
<dbReference type="GO" id="GO:0001664">
    <property type="term" value="F:G protein-coupled receptor binding"/>
    <property type="evidence" value="ECO:0007669"/>
    <property type="project" value="TreeGrafter"/>
</dbReference>
<sequence>MEDNPKSGTRIFKKSTPNGKLTIYLGKRDFIDHLSHVDPVEGVVLVDPDCVKDRKVFVHLLGAFRYGRDEVDLLGLSYHKDIYLSTKQVYPRTLHLVVDSRTSSDGVGNDLKLSEPSGLTRLQERLMRKLGVNAHPFYF</sequence>
<dbReference type="GO" id="GO:0002031">
    <property type="term" value="P:G protein-coupled receptor internalization"/>
    <property type="evidence" value="ECO:0007669"/>
    <property type="project" value="TreeGrafter"/>
</dbReference>
<dbReference type="PANTHER" id="PTHR11792:SF17">
    <property type="entry name" value="KURTZ ARRESTIN"/>
    <property type="match status" value="1"/>
</dbReference>
<dbReference type="EMBL" id="LUCM01007006">
    <property type="protein sequence ID" value="KAA0190497.1"/>
    <property type="molecule type" value="Genomic_DNA"/>
</dbReference>
<evidence type="ECO:0000313" key="4">
    <source>
        <dbReference type="Proteomes" id="UP000728185"/>
    </source>
</evidence>
<proteinExistence type="inferred from homology"/>
<dbReference type="InterPro" id="IPR014756">
    <property type="entry name" value="Ig_E-set"/>
</dbReference>
<protein>
    <submittedName>
        <fullName evidence="3">ARRB1 protein</fullName>
    </submittedName>
</protein>
<dbReference type="SUPFAM" id="SSF81296">
    <property type="entry name" value="E set domains"/>
    <property type="match status" value="1"/>
</dbReference>
<dbReference type="PRINTS" id="PR00309">
    <property type="entry name" value="ARRESTIN"/>
</dbReference>
<gene>
    <name evidence="3" type="ORF">FBUS_01969</name>
</gene>
<evidence type="ECO:0000313" key="3">
    <source>
        <dbReference type="EMBL" id="KAA0190497.1"/>
    </source>
</evidence>
<feature type="domain" description="Arrestin-like N-terminal" evidence="2">
    <location>
        <begin position="22"/>
        <end position="104"/>
    </location>
</feature>
<dbReference type="GO" id="GO:0007165">
    <property type="term" value="P:signal transduction"/>
    <property type="evidence" value="ECO:0007669"/>
    <property type="project" value="InterPro"/>
</dbReference>
<dbReference type="Gene3D" id="2.60.40.840">
    <property type="match status" value="1"/>
</dbReference>
<dbReference type="Proteomes" id="UP000728185">
    <property type="component" value="Unassembled WGS sequence"/>
</dbReference>
<comment type="similarity">
    <text evidence="1">Belongs to the arrestin family.</text>
</comment>
<dbReference type="PANTHER" id="PTHR11792">
    <property type="entry name" value="ARRESTIN"/>
    <property type="match status" value="1"/>
</dbReference>
<evidence type="ECO:0000256" key="1">
    <source>
        <dbReference type="ARBA" id="ARBA00005298"/>
    </source>
</evidence>
<keyword evidence="4" id="KW-1185">Reference proteome</keyword>
<dbReference type="OrthoDB" id="298939at2759"/>
<dbReference type="Pfam" id="PF00339">
    <property type="entry name" value="Arrestin_N"/>
    <property type="match status" value="1"/>
</dbReference>
<dbReference type="InterPro" id="IPR014753">
    <property type="entry name" value="Arrestin_N"/>
</dbReference>
<evidence type="ECO:0000259" key="2">
    <source>
        <dbReference type="Pfam" id="PF00339"/>
    </source>
</evidence>
<dbReference type="AlphaFoldDB" id="A0A8E0RVN7"/>
<accession>A0A8E0RVN7</accession>
<dbReference type="GO" id="GO:0005737">
    <property type="term" value="C:cytoplasm"/>
    <property type="evidence" value="ECO:0007669"/>
    <property type="project" value="TreeGrafter"/>
</dbReference>
<comment type="caution">
    <text evidence="3">The sequence shown here is derived from an EMBL/GenBank/DDBJ whole genome shotgun (WGS) entry which is preliminary data.</text>
</comment>